<evidence type="ECO:0000313" key="3">
    <source>
        <dbReference type="Proteomes" id="UP000275408"/>
    </source>
</evidence>
<name>A0A3M6UVQ4_POCDA</name>
<dbReference type="EMBL" id="RCHS01000623">
    <property type="protein sequence ID" value="RMX57697.1"/>
    <property type="molecule type" value="Genomic_DNA"/>
</dbReference>
<gene>
    <name evidence="2" type="ORF">pdam_00004962</name>
</gene>
<accession>A0A3M6UVQ4</accession>
<reference evidence="2 3" key="1">
    <citation type="journal article" date="2018" name="Sci. Rep.">
        <title>Comparative analysis of the Pocillopora damicornis genome highlights role of immune system in coral evolution.</title>
        <authorList>
            <person name="Cunning R."/>
            <person name="Bay R.A."/>
            <person name="Gillette P."/>
            <person name="Baker A.C."/>
            <person name="Traylor-Knowles N."/>
        </authorList>
    </citation>
    <scope>NUCLEOTIDE SEQUENCE [LARGE SCALE GENOMIC DNA]</scope>
    <source>
        <strain evidence="2">RSMAS</strain>
        <tissue evidence="2">Whole animal</tissue>
    </source>
</reference>
<feature type="region of interest" description="Disordered" evidence="1">
    <location>
        <begin position="1"/>
        <end position="23"/>
    </location>
</feature>
<organism evidence="2 3">
    <name type="scientific">Pocillopora damicornis</name>
    <name type="common">Cauliflower coral</name>
    <name type="synonym">Millepora damicornis</name>
    <dbReference type="NCBI Taxonomy" id="46731"/>
    <lineage>
        <taxon>Eukaryota</taxon>
        <taxon>Metazoa</taxon>
        <taxon>Cnidaria</taxon>
        <taxon>Anthozoa</taxon>
        <taxon>Hexacorallia</taxon>
        <taxon>Scleractinia</taxon>
        <taxon>Astrocoeniina</taxon>
        <taxon>Pocilloporidae</taxon>
        <taxon>Pocillopora</taxon>
    </lineage>
</organism>
<evidence type="ECO:0000313" key="2">
    <source>
        <dbReference type="EMBL" id="RMX57697.1"/>
    </source>
</evidence>
<proteinExistence type="predicted"/>
<evidence type="ECO:0000256" key="1">
    <source>
        <dbReference type="SAM" id="MobiDB-lite"/>
    </source>
</evidence>
<dbReference type="AlphaFoldDB" id="A0A3M6UVQ4"/>
<sequence>MDTVNPLPENMPSTRQKRLPSSSSKLEFVENKKEKFFVFQPPFISSLYDCIQTWRNFVRGSKVLSSLRFPSRGYEKYTDARTTLYNELQTGVLADVNESKFNRREKKAMYVAKHISKVSFGWSPYEINYYSGDWLLGPNMFCWQPVYNLLRRLKFLYLILNPKVSPTYNC</sequence>
<dbReference type="Proteomes" id="UP000275408">
    <property type="component" value="Unassembled WGS sequence"/>
</dbReference>
<keyword evidence="3" id="KW-1185">Reference proteome</keyword>
<feature type="compositionally biased region" description="Polar residues" evidence="1">
    <location>
        <begin position="11"/>
        <end position="23"/>
    </location>
</feature>
<comment type="caution">
    <text evidence="2">The sequence shown here is derived from an EMBL/GenBank/DDBJ whole genome shotgun (WGS) entry which is preliminary data.</text>
</comment>
<protein>
    <submittedName>
        <fullName evidence="2">Uncharacterized protein</fullName>
    </submittedName>
</protein>